<proteinExistence type="predicted"/>
<organism evidence="1 2">
    <name type="scientific">Paenibacillus xylanivorans</name>
    <dbReference type="NCBI Taxonomy" id="1705561"/>
    <lineage>
        <taxon>Bacteria</taxon>
        <taxon>Bacillati</taxon>
        <taxon>Bacillota</taxon>
        <taxon>Bacilli</taxon>
        <taxon>Bacillales</taxon>
        <taxon>Paenibacillaceae</taxon>
        <taxon>Paenibacillus</taxon>
    </lineage>
</organism>
<keyword evidence="2" id="KW-1185">Reference proteome</keyword>
<comment type="caution">
    <text evidence="1">The sequence shown here is derived from an EMBL/GenBank/DDBJ whole genome shotgun (WGS) entry which is preliminary data.</text>
</comment>
<accession>A0A0M9BKF0</accession>
<gene>
    <name evidence="1" type="ORF">AMS66_23180</name>
</gene>
<dbReference type="AlphaFoldDB" id="A0A0M9BKF0"/>
<protein>
    <submittedName>
        <fullName evidence="1">Uncharacterized protein</fullName>
    </submittedName>
</protein>
<dbReference type="PATRIC" id="fig|1705561.3.peg.4844"/>
<reference evidence="1 2" key="1">
    <citation type="submission" date="2015-08" db="EMBL/GenBank/DDBJ databases">
        <title>Draft genome sequence of cellulolytic and xylanolytic Paenibacillus sp. A59, isolated from a decaying forest soil from Patagonia, Argentina.</title>
        <authorList>
            <person name="Ghio S."/>
            <person name="Caceres A.M."/>
            <person name="Talia P."/>
            <person name="Grasso D."/>
            <person name="Campos E."/>
        </authorList>
    </citation>
    <scope>NUCLEOTIDE SEQUENCE [LARGE SCALE GENOMIC DNA]</scope>
    <source>
        <strain evidence="1 2">A59</strain>
    </source>
</reference>
<dbReference type="EMBL" id="LITU01000074">
    <property type="protein sequence ID" value="KOY14130.1"/>
    <property type="molecule type" value="Genomic_DNA"/>
</dbReference>
<name>A0A0M9BKF0_9BACL</name>
<evidence type="ECO:0000313" key="2">
    <source>
        <dbReference type="Proteomes" id="UP000037688"/>
    </source>
</evidence>
<sequence>MACVTRTLKIQQKLLLQKAHQHTSLMIMISQKRGGTLTTSAIAQYEIRIFNNPISGMPLIFAANTGKASVDYNVSYY</sequence>
<evidence type="ECO:0000313" key="1">
    <source>
        <dbReference type="EMBL" id="KOY14130.1"/>
    </source>
</evidence>
<dbReference type="Proteomes" id="UP000037688">
    <property type="component" value="Unassembled WGS sequence"/>
</dbReference>